<dbReference type="Proteomes" id="UP000619376">
    <property type="component" value="Unassembled WGS sequence"/>
</dbReference>
<dbReference type="Gene3D" id="2.40.128.270">
    <property type="match status" value="2"/>
</dbReference>
<reference evidence="3" key="1">
    <citation type="journal article" date="2014" name="Int. J. Syst. Evol. Microbiol.">
        <title>Complete genome of a new Firmicutes species belonging to the dominant human colonic microbiota ('Ruminococcus bicirculans') reveals two chromosomes and a selective capacity to utilize plant glucans.</title>
        <authorList>
            <consortium name="NISC Comparative Sequencing Program"/>
            <person name="Wegmann U."/>
            <person name="Louis P."/>
            <person name="Goesmann A."/>
            <person name="Henrissat B."/>
            <person name="Duncan S.H."/>
            <person name="Flint H.J."/>
        </authorList>
    </citation>
    <scope>NUCLEOTIDE SEQUENCE</scope>
    <source>
        <strain evidence="3">CGMCC 1.18437</strain>
    </source>
</reference>
<dbReference type="EMBL" id="JACHFK010000004">
    <property type="protein sequence ID" value="MBB5376557.1"/>
    <property type="molecule type" value="Genomic_DNA"/>
</dbReference>
<accession>A0A7W8KE81</accession>
<dbReference type="InterPro" id="IPR053147">
    <property type="entry name" value="Hsp_HslJ-like"/>
</dbReference>
<name>A0A7W8KE81_9DEIO</name>
<comment type="caution">
    <text evidence="4">The sequence shown here is derived from an EMBL/GenBank/DDBJ whole genome shotgun (WGS) entry which is preliminary data.</text>
</comment>
<reference evidence="3" key="4">
    <citation type="submission" date="2024-05" db="EMBL/GenBank/DDBJ databases">
        <authorList>
            <person name="Sun Q."/>
            <person name="Zhou Y."/>
        </authorList>
    </citation>
    <scope>NUCLEOTIDE SEQUENCE</scope>
    <source>
        <strain evidence="3">CGMCC 1.18437</strain>
    </source>
</reference>
<evidence type="ECO:0000313" key="5">
    <source>
        <dbReference type="Proteomes" id="UP000539473"/>
    </source>
</evidence>
<evidence type="ECO:0000256" key="1">
    <source>
        <dbReference type="SAM" id="SignalP"/>
    </source>
</evidence>
<feature type="domain" description="DUF306" evidence="2">
    <location>
        <begin position="157"/>
        <end position="251"/>
    </location>
</feature>
<proteinExistence type="predicted"/>
<dbReference type="Proteomes" id="UP000539473">
    <property type="component" value="Unassembled WGS sequence"/>
</dbReference>
<organism evidence="4 5">
    <name type="scientific">Deinococcus metalli</name>
    <dbReference type="NCBI Taxonomy" id="1141878"/>
    <lineage>
        <taxon>Bacteria</taxon>
        <taxon>Thermotogati</taxon>
        <taxon>Deinococcota</taxon>
        <taxon>Deinococci</taxon>
        <taxon>Deinococcales</taxon>
        <taxon>Deinococcaceae</taxon>
        <taxon>Deinococcus</taxon>
    </lineage>
</organism>
<keyword evidence="1" id="KW-0732">Signal</keyword>
<dbReference type="InterPro" id="IPR038670">
    <property type="entry name" value="HslJ-like_sf"/>
</dbReference>
<feature type="chain" id="PRO_5031171741" evidence="1">
    <location>
        <begin position="26"/>
        <end position="256"/>
    </location>
</feature>
<evidence type="ECO:0000313" key="3">
    <source>
        <dbReference type="EMBL" id="GHF43140.1"/>
    </source>
</evidence>
<dbReference type="PANTHER" id="PTHR35535">
    <property type="entry name" value="HEAT SHOCK PROTEIN HSLJ"/>
    <property type="match status" value="1"/>
</dbReference>
<feature type="signal peptide" evidence="1">
    <location>
        <begin position="1"/>
        <end position="25"/>
    </location>
</feature>
<evidence type="ECO:0000259" key="2">
    <source>
        <dbReference type="Pfam" id="PF03724"/>
    </source>
</evidence>
<dbReference type="AlphaFoldDB" id="A0A7W8KE81"/>
<reference evidence="4 5" key="3">
    <citation type="submission" date="2020-08" db="EMBL/GenBank/DDBJ databases">
        <title>Genomic Encyclopedia of Type Strains, Phase IV (KMG-IV): sequencing the most valuable type-strain genomes for metagenomic binning, comparative biology and taxonomic classification.</title>
        <authorList>
            <person name="Goeker M."/>
        </authorList>
    </citation>
    <scope>NUCLEOTIDE SEQUENCE [LARGE SCALE GENOMIC DNA]</scope>
    <source>
        <strain evidence="4 5">DSM 27521</strain>
    </source>
</reference>
<dbReference type="PANTHER" id="PTHR35535:SF1">
    <property type="entry name" value="HEAT SHOCK PROTEIN HSLJ"/>
    <property type="match status" value="1"/>
</dbReference>
<dbReference type="InterPro" id="IPR005184">
    <property type="entry name" value="DUF306_Meta_HslJ"/>
</dbReference>
<dbReference type="EMBL" id="BNAJ01000004">
    <property type="protein sequence ID" value="GHF43140.1"/>
    <property type="molecule type" value="Genomic_DNA"/>
</dbReference>
<evidence type="ECO:0000313" key="4">
    <source>
        <dbReference type="EMBL" id="MBB5376557.1"/>
    </source>
</evidence>
<dbReference type="RefSeq" id="WP_184111255.1">
    <property type="nucleotide sequence ID" value="NZ_BNAJ01000004.1"/>
</dbReference>
<protein>
    <submittedName>
        <fullName evidence="4">Heat shock protein HslJ</fullName>
    </submittedName>
</protein>
<evidence type="ECO:0000313" key="6">
    <source>
        <dbReference type="Proteomes" id="UP000619376"/>
    </source>
</evidence>
<keyword evidence="6" id="KW-1185">Reference proteome</keyword>
<sequence>MNRPRRGYLRLLAVVGVLLSPSGLAQSGQIADGTWTLRELRDPAGTVSVGGLDAPTLRLLGTGISTAEGTQVSGFAGCNTFRTTAIFTAQTLKLRPIVTTRRACPEPQMTLERRYLQVLSGARVYVRQGSTLTLTTGKARAVFVYGSEASRRLVATWRLVGAQGDTPLTVTFAADGRISGTGGCNTFMGRYDIDDQTLSVGALASTRRACPTPELQAQEQRFLRELQNAARVEVSGAQLTLITRDGTQLQFARPVN</sequence>
<feature type="domain" description="DUF306" evidence="2">
    <location>
        <begin position="29"/>
        <end position="142"/>
    </location>
</feature>
<reference evidence="6" key="2">
    <citation type="journal article" date="2019" name="Int. J. Syst. Evol. Microbiol.">
        <title>The Global Catalogue of Microorganisms (GCM) 10K type strain sequencing project: providing services to taxonomists for standard genome sequencing and annotation.</title>
        <authorList>
            <consortium name="The Broad Institute Genomics Platform"/>
            <consortium name="The Broad Institute Genome Sequencing Center for Infectious Disease"/>
            <person name="Wu L."/>
            <person name="Ma J."/>
        </authorList>
    </citation>
    <scope>NUCLEOTIDE SEQUENCE [LARGE SCALE GENOMIC DNA]</scope>
    <source>
        <strain evidence="6">CGMCC 1.18437</strain>
    </source>
</reference>
<keyword evidence="4" id="KW-0346">Stress response</keyword>
<gene>
    <name evidence="3" type="ORF">GCM10017781_19440</name>
    <name evidence="4" type="ORF">HNQ07_002021</name>
</gene>
<dbReference type="Pfam" id="PF03724">
    <property type="entry name" value="META"/>
    <property type="match status" value="2"/>
</dbReference>